<sequence>MEQKLKIAGQFDIEGTVSGIAPVGNGLINDTYSVTTAETNTPDYILQRINHHIFKDVELLQRNIQRVTDHIRAKLEASGESDIDRKALKLVPAKDGKLYHFDGENYWRMTVMIPRSVTHETMTPALAEQTGMAFGNFQSQLSDLPEGALGETIPNFHNIEFRVEGFKESIARDSAGRLKDVQKLVEEILERAEVMCKAQQLYRAGRLPKRVTHCDTKVNNLLFDEQGKPLCVIDLDTTMPGFVLSDFGDFIRTGANTGAEDDPDLDNVSVNMDIFRAFSKGYIRSAGSFLTPTERELLPFGAKMLTYMQTVRFLTDYLDGDTYYKIKFPEHNLQRSYAQFKLLQSIEAHEQEMSDYIASL</sequence>
<keyword evidence="3" id="KW-1185">Reference proteome</keyword>
<protein>
    <recommendedName>
        <fullName evidence="1">Aminoglycoside phosphotransferase domain-containing protein</fullName>
    </recommendedName>
</protein>
<name>G5H7E4_9BACT</name>
<dbReference type="PANTHER" id="PTHR21064:SF5">
    <property type="entry name" value="SLR1880 PROTEIN"/>
    <property type="match status" value="1"/>
</dbReference>
<dbReference type="PANTHER" id="PTHR21064">
    <property type="entry name" value="AMINOGLYCOSIDE PHOSPHOTRANSFERASE DOMAIN-CONTAINING PROTEIN-RELATED"/>
    <property type="match status" value="1"/>
</dbReference>
<dbReference type="RefSeq" id="WP_009133793.1">
    <property type="nucleotide sequence ID" value="NZ_CP102250.1"/>
</dbReference>
<dbReference type="OrthoDB" id="526037at2"/>
<dbReference type="HOGENOM" id="CLU_037718_0_0_10"/>
<dbReference type="GeneID" id="92815996"/>
<gene>
    <name evidence="2" type="ORF">HMPREF9450_00987</name>
</gene>
<dbReference type="Gene3D" id="3.90.1200.10">
    <property type="match status" value="1"/>
</dbReference>
<evidence type="ECO:0000313" key="2">
    <source>
        <dbReference type="EMBL" id="EHB92783.1"/>
    </source>
</evidence>
<evidence type="ECO:0000313" key="3">
    <source>
        <dbReference type="Proteomes" id="UP000006008"/>
    </source>
</evidence>
<dbReference type="InterPro" id="IPR011009">
    <property type="entry name" value="Kinase-like_dom_sf"/>
</dbReference>
<dbReference type="STRING" id="742725.HMPREF9450_00987"/>
<dbReference type="Pfam" id="PF01636">
    <property type="entry name" value="APH"/>
    <property type="match status" value="1"/>
</dbReference>
<organism evidence="2 3">
    <name type="scientific">Alistipes indistinctus YIT 12060</name>
    <dbReference type="NCBI Taxonomy" id="742725"/>
    <lineage>
        <taxon>Bacteria</taxon>
        <taxon>Pseudomonadati</taxon>
        <taxon>Bacteroidota</taxon>
        <taxon>Bacteroidia</taxon>
        <taxon>Bacteroidales</taxon>
        <taxon>Rikenellaceae</taxon>
        <taxon>Alistipes</taxon>
    </lineage>
</organism>
<accession>G5H7E4</accession>
<dbReference type="PATRIC" id="fig|742725.3.peg.1044"/>
<feature type="domain" description="Aminoglycoside phosphotransferase" evidence="1">
    <location>
        <begin position="20"/>
        <end position="260"/>
    </location>
</feature>
<dbReference type="eggNOG" id="COG2334">
    <property type="taxonomic scope" value="Bacteria"/>
</dbReference>
<dbReference type="SUPFAM" id="SSF56112">
    <property type="entry name" value="Protein kinase-like (PK-like)"/>
    <property type="match status" value="1"/>
</dbReference>
<dbReference type="InterPro" id="IPR002575">
    <property type="entry name" value="Aminoglycoside_PTrfase"/>
</dbReference>
<dbReference type="InterPro" id="IPR050249">
    <property type="entry name" value="Pseudomonas-type_ThrB"/>
</dbReference>
<dbReference type="EMBL" id="ADLD01000009">
    <property type="protein sequence ID" value="EHB92783.1"/>
    <property type="molecule type" value="Genomic_DNA"/>
</dbReference>
<proteinExistence type="predicted"/>
<comment type="caution">
    <text evidence="2">The sequence shown here is derived from an EMBL/GenBank/DDBJ whole genome shotgun (WGS) entry which is preliminary data.</text>
</comment>
<dbReference type="AlphaFoldDB" id="G5H7E4"/>
<reference evidence="2 3" key="1">
    <citation type="submission" date="2011-08" db="EMBL/GenBank/DDBJ databases">
        <title>The Genome Sequence of Alistipes indistinctus YIT 12060.</title>
        <authorList>
            <consortium name="The Broad Institute Genome Sequencing Platform"/>
            <person name="Earl A."/>
            <person name="Ward D."/>
            <person name="Feldgarden M."/>
            <person name="Gevers D."/>
            <person name="Morotomi M."/>
            <person name="Young S.K."/>
            <person name="Zeng Q."/>
            <person name="Gargeya S."/>
            <person name="Fitzgerald M."/>
            <person name="Haas B."/>
            <person name="Abouelleil A."/>
            <person name="Alvarado L."/>
            <person name="Arachchi H.M."/>
            <person name="Berlin A."/>
            <person name="Brown A."/>
            <person name="Chapman S.B."/>
            <person name="Chen Z."/>
            <person name="Dunbar C."/>
            <person name="Freedman E."/>
            <person name="Gearin G."/>
            <person name="Gellesch M."/>
            <person name="Goldberg J."/>
            <person name="Griggs A."/>
            <person name="Gujja S."/>
            <person name="Heiman D."/>
            <person name="Howarth C."/>
            <person name="Larson L."/>
            <person name="Lui A."/>
            <person name="MacDonald P.J.P."/>
            <person name="Montmayeur A."/>
            <person name="Murphy C."/>
            <person name="Neiman D."/>
            <person name="Pearson M."/>
            <person name="Priest M."/>
            <person name="Roberts A."/>
            <person name="Saif S."/>
            <person name="Shea T."/>
            <person name="Shenoy N."/>
            <person name="Sisk P."/>
            <person name="Stolte C."/>
            <person name="Sykes S."/>
            <person name="Wortman J."/>
            <person name="Nusbaum C."/>
            <person name="Birren B."/>
        </authorList>
    </citation>
    <scope>NUCLEOTIDE SEQUENCE [LARGE SCALE GENOMIC DNA]</scope>
    <source>
        <strain evidence="2 3">YIT 12060</strain>
    </source>
</reference>
<dbReference type="Proteomes" id="UP000006008">
    <property type="component" value="Unassembled WGS sequence"/>
</dbReference>
<evidence type="ECO:0000259" key="1">
    <source>
        <dbReference type="Pfam" id="PF01636"/>
    </source>
</evidence>